<accession>A0AAQ3M4S9</accession>
<gene>
    <name evidence="1" type="ORF">R9X50_00408500</name>
</gene>
<proteinExistence type="predicted"/>
<dbReference type="AlphaFoldDB" id="A0AAQ3M4S9"/>
<dbReference type="InterPro" id="IPR024645">
    <property type="entry name" value="Mitochondr_Som1"/>
</dbReference>
<dbReference type="Proteomes" id="UP001303373">
    <property type="component" value="Chromosome 5"/>
</dbReference>
<organism evidence="1 2">
    <name type="scientific">Acrodontium crateriforme</name>
    <dbReference type="NCBI Taxonomy" id="150365"/>
    <lineage>
        <taxon>Eukaryota</taxon>
        <taxon>Fungi</taxon>
        <taxon>Dikarya</taxon>
        <taxon>Ascomycota</taxon>
        <taxon>Pezizomycotina</taxon>
        <taxon>Dothideomycetes</taxon>
        <taxon>Dothideomycetidae</taxon>
        <taxon>Mycosphaerellales</taxon>
        <taxon>Teratosphaeriaceae</taxon>
        <taxon>Acrodontium</taxon>
    </lineage>
</organism>
<sequence>MAPLNGTFDVSRLDQQVQIQTNGKKRKNPVDLKECALKELIQYDCQLAGPKEDPRSRVTCKPVLRLFRQCADGLTVETTSWEGVHDQ</sequence>
<reference evidence="1 2" key="1">
    <citation type="submission" date="2023-11" db="EMBL/GenBank/DDBJ databases">
        <title>An acidophilic fungus is an integral part of prey digestion in a carnivorous sundew plant.</title>
        <authorList>
            <person name="Tsai I.J."/>
        </authorList>
    </citation>
    <scope>NUCLEOTIDE SEQUENCE [LARGE SCALE GENOMIC DNA]</scope>
    <source>
        <strain evidence="1">169a</strain>
    </source>
</reference>
<keyword evidence="2" id="KW-1185">Reference proteome</keyword>
<dbReference type="Pfam" id="PF11093">
    <property type="entry name" value="Mitochondr_Som1"/>
    <property type="match status" value="1"/>
</dbReference>
<dbReference type="EMBL" id="CP138584">
    <property type="protein sequence ID" value="WPH01248.1"/>
    <property type="molecule type" value="Genomic_DNA"/>
</dbReference>
<evidence type="ECO:0000313" key="1">
    <source>
        <dbReference type="EMBL" id="WPH01248.1"/>
    </source>
</evidence>
<protein>
    <submittedName>
        <fullName evidence="1">Uncharacterized protein</fullName>
    </submittedName>
</protein>
<evidence type="ECO:0000313" key="2">
    <source>
        <dbReference type="Proteomes" id="UP001303373"/>
    </source>
</evidence>
<dbReference type="GO" id="GO:0042720">
    <property type="term" value="C:mitochondrial inner membrane peptidase complex"/>
    <property type="evidence" value="ECO:0007669"/>
    <property type="project" value="InterPro"/>
</dbReference>
<name>A0AAQ3M4S9_9PEZI</name>